<dbReference type="Proteomes" id="UP000054538">
    <property type="component" value="Unassembled WGS sequence"/>
</dbReference>
<evidence type="ECO:0000313" key="2">
    <source>
        <dbReference type="Proteomes" id="UP000054538"/>
    </source>
</evidence>
<reference evidence="1 2" key="1">
    <citation type="submission" date="2014-04" db="EMBL/GenBank/DDBJ databases">
        <authorList>
            <consortium name="DOE Joint Genome Institute"/>
            <person name="Kuo A."/>
            <person name="Kohler A."/>
            <person name="Jargeat P."/>
            <person name="Nagy L.G."/>
            <person name="Floudas D."/>
            <person name="Copeland A."/>
            <person name="Barry K.W."/>
            <person name="Cichocki N."/>
            <person name="Veneault-Fourrey C."/>
            <person name="LaButti K."/>
            <person name="Lindquist E.A."/>
            <person name="Lipzen A."/>
            <person name="Lundell T."/>
            <person name="Morin E."/>
            <person name="Murat C."/>
            <person name="Sun H."/>
            <person name="Tunlid A."/>
            <person name="Henrissat B."/>
            <person name="Grigoriev I.V."/>
            <person name="Hibbett D.S."/>
            <person name="Martin F."/>
            <person name="Nordberg H.P."/>
            <person name="Cantor M.N."/>
            <person name="Hua S.X."/>
        </authorList>
    </citation>
    <scope>NUCLEOTIDE SEQUENCE [LARGE SCALE GENOMIC DNA]</scope>
    <source>
        <strain evidence="1 2">Ve08.2h10</strain>
    </source>
</reference>
<reference evidence="2" key="2">
    <citation type="submission" date="2015-01" db="EMBL/GenBank/DDBJ databases">
        <title>Evolutionary Origins and Diversification of the Mycorrhizal Mutualists.</title>
        <authorList>
            <consortium name="DOE Joint Genome Institute"/>
            <consortium name="Mycorrhizal Genomics Consortium"/>
            <person name="Kohler A."/>
            <person name="Kuo A."/>
            <person name="Nagy L.G."/>
            <person name="Floudas D."/>
            <person name="Copeland A."/>
            <person name="Barry K.W."/>
            <person name="Cichocki N."/>
            <person name="Veneault-Fourrey C."/>
            <person name="LaButti K."/>
            <person name="Lindquist E.A."/>
            <person name="Lipzen A."/>
            <person name="Lundell T."/>
            <person name="Morin E."/>
            <person name="Murat C."/>
            <person name="Riley R."/>
            <person name="Ohm R."/>
            <person name="Sun H."/>
            <person name="Tunlid A."/>
            <person name="Henrissat B."/>
            <person name="Grigoriev I.V."/>
            <person name="Hibbett D.S."/>
            <person name="Martin F."/>
        </authorList>
    </citation>
    <scope>NUCLEOTIDE SEQUENCE [LARGE SCALE GENOMIC DNA]</scope>
    <source>
        <strain evidence="2">Ve08.2h10</strain>
    </source>
</reference>
<dbReference type="InParanoid" id="A0A0D0D7L4"/>
<dbReference type="EMBL" id="KN827571">
    <property type="protein sequence ID" value="KIK76289.1"/>
    <property type="molecule type" value="Genomic_DNA"/>
</dbReference>
<protein>
    <submittedName>
        <fullName evidence="1">Uncharacterized protein</fullName>
    </submittedName>
</protein>
<accession>A0A0D0D7L4</accession>
<name>A0A0D0D7L4_9AGAM</name>
<dbReference type="HOGENOM" id="CLU_2134316_0_0_1"/>
<keyword evidence="2" id="KW-1185">Reference proteome</keyword>
<gene>
    <name evidence="1" type="ORF">PAXRUDRAFT_28980</name>
</gene>
<evidence type="ECO:0000313" key="1">
    <source>
        <dbReference type="EMBL" id="KIK76289.1"/>
    </source>
</evidence>
<sequence>MPLASRIGTLSCLKMVASSHVQFCIVRHIIGGDLDFNGLSILGSNLSMLEVVFQDIIKLQSSEMQKVKVQDIGVKVWDPGVKVRDVGVKVRDVGVKVWDIGVEVQDIGVKVQM</sequence>
<proteinExistence type="predicted"/>
<dbReference type="AlphaFoldDB" id="A0A0D0D7L4"/>
<organism evidence="1 2">
    <name type="scientific">Paxillus rubicundulus Ve08.2h10</name>
    <dbReference type="NCBI Taxonomy" id="930991"/>
    <lineage>
        <taxon>Eukaryota</taxon>
        <taxon>Fungi</taxon>
        <taxon>Dikarya</taxon>
        <taxon>Basidiomycota</taxon>
        <taxon>Agaricomycotina</taxon>
        <taxon>Agaricomycetes</taxon>
        <taxon>Agaricomycetidae</taxon>
        <taxon>Boletales</taxon>
        <taxon>Paxilineae</taxon>
        <taxon>Paxillaceae</taxon>
        <taxon>Paxillus</taxon>
    </lineage>
</organism>